<evidence type="ECO:0000256" key="2">
    <source>
        <dbReference type="PIRSR" id="PIRSR613078-1"/>
    </source>
</evidence>
<evidence type="ECO:0000256" key="1">
    <source>
        <dbReference type="ARBA" id="ARBA00022801"/>
    </source>
</evidence>
<evidence type="ECO:0000313" key="5">
    <source>
        <dbReference type="Proteomes" id="UP000189580"/>
    </source>
</evidence>
<dbReference type="PROSITE" id="PS00175">
    <property type="entry name" value="PG_MUTASE"/>
    <property type="match status" value="1"/>
</dbReference>
<dbReference type="GeneID" id="30034887"/>
<dbReference type="Pfam" id="PF00300">
    <property type="entry name" value="His_Phos_1"/>
    <property type="match status" value="1"/>
</dbReference>
<sequence>MTVDDLQIILVRHGQTDCNKQHILQGHLDSPLNEIGQLQASAAGKRLDEDGVVLDAVWSSDLTRCKETTRLILAQNETHSKLEIVFQQELRERAMGEIEGMSITDAREKALREGKTFHDYGEPKQVSVRRLNAAFDKIVDESIAKQHKTVLVVSHGGEYI</sequence>
<dbReference type="AlphaFoldDB" id="A0A167FH97"/>
<dbReference type="PANTHER" id="PTHR46517">
    <property type="entry name" value="FRUCTOSE-2,6-BISPHOSPHATASE TIGAR"/>
    <property type="match status" value="1"/>
</dbReference>
<accession>A0A167FH97</accession>
<feature type="active site" description="Tele-phosphohistidine intermediate" evidence="2">
    <location>
        <position position="13"/>
    </location>
</feature>
<dbReference type="KEGG" id="slb:AWJ20_2922"/>
<dbReference type="Gene3D" id="3.40.50.1240">
    <property type="entry name" value="Phosphoglycerate mutase-like"/>
    <property type="match status" value="1"/>
</dbReference>
<gene>
    <name evidence="4" type="ORF">AWJ20_2922</name>
</gene>
<feature type="binding site" evidence="3">
    <location>
        <position position="64"/>
    </location>
    <ligand>
        <name>substrate</name>
    </ligand>
</feature>
<dbReference type="Proteomes" id="UP000189580">
    <property type="component" value="Chromosome b"/>
</dbReference>
<dbReference type="InterPro" id="IPR029033">
    <property type="entry name" value="His_PPase_superfam"/>
</dbReference>
<dbReference type="InterPro" id="IPR001345">
    <property type="entry name" value="PG/BPGM_mutase_AS"/>
</dbReference>
<dbReference type="GO" id="GO:0005829">
    <property type="term" value="C:cytosol"/>
    <property type="evidence" value="ECO:0007669"/>
    <property type="project" value="TreeGrafter"/>
</dbReference>
<dbReference type="RefSeq" id="XP_018737772.1">
    <property type="nucleotide sequence ID" value="XM_018879900.1"/>
</dbReference>
<dbReference type="CDD" id="cd07067">
    <property type="entry name" value="HP_PGM_like"/>
    <property type="match status" value="1"/>
</dbReference>
<dbReference type="InterPro" id="IPR051695">
    <property type="entry name" value="Phosphoglycerate_Mutase"/>
</dbReference>
<organism evidence="4 5">
    <name type="scientific">Sugiyamaella lignohabitans</name>
    <dbReference type="NCBI Taxonomy" id="796027"/>
    <lineage>
        <taxon>Eukaryota</taxon>
        <taxon>Fungi</taxon>
        <taxon>Dikarya</taxon>
        <taxon>Ascomycota</taxon>
        <taxon>Saccharomycotina</taxon>
        <taxon>Dipodascomycetes</taxon>
        <taxon>Dipodascales</taxon>
        <taxon>Trichomonascaceae</taxon>
        <taxon>Sugiyamaella</taxon>
    </lineage>
</organism>
<dbReference type="OrthoDB" id="354304at2759"/>
<feature type="binding site" evidence="3">
    <location>
        <begin position="12"/>
        <end position="19"/>
    </location>
    <ligand>
        <name>substrate</name>
    </ligand>
</feature>
<proteinExistence type="predicted"/>
<evidence type="ECO:0000256" key="3">
    <source>
        <dbReference type="PIRSR" id="PIRSR613078-2"/>
    </source>
</evidence>
<protein>
    <submittedName>
        <fullName evidence="4">Phosphoglycerate mutase</fullName>
    </submittedName>
</protein>
<dbReference type="EMBL" id="CP014503">
    <property type="protein sequence ID" value="ANB15295.1"/>
    <property type="molecule type" value="Genomic_DNA"/>
</dbReference>
<name>A0A167FH97_9ASCO</name>
<keyword evidence="1" id="KW-0378">Hydrolase</keyword>
<evidence type="ECO:0000313" key="4">
    <source>
        <dbReference type="EMBL" id="ANB15295.1"/>
    </source>
</evidence>
<keyword evidence="5" id="KW-1185">Reference proteome</keyword>
<dbReference type="GO" id="GO:0004331">
    <property type="term" value="F:fructose-2,6-bisphosphate 2-phosphatase activity"/>
    <property type="evidence" value="ECO:0007669"/>
    <property type="project" value="TreeGrafter"/>
</dbReference>
<dbReference type="GO" id="GO:0043456">
    <property type="term" value="P:regulation of pentose-phosphate shunt"/>
    <property type="evidence" value="ECO:0007669"/>
    <property type="project" value="TreeGrafter"/>
</dbReference>
<reference evidence="4 5" key="1">
    <citation type="submission" date="2016-02" db="EMBL/GenBank/DDBJ databases">
        <title>Complete genome sequence and transcriptome regulation of the pentose utilising yeast Sugiyamaella lignohabitans.</title>
        <authorList>
            <person name="Bellasio M."/>
            <person name="Peymann A."/>
            <person name="Valli M."/>
            <person name="Sipitzky M."/>
            <person name="Graf A."/>
            <person name="Sauer M."/>
            <person name="Marx H."/>
            <person name="Mattanovich D."/>
        </authorList>
    </citation>
    <scope>NUCLEOTIDE SEQUENCE [LARGE SCALE GENOMIC DNA]</scope>
    <source>
        <strain evidence="4 5">CBS 10342</strain>
    </source>
</reference>
<dbReference type="SUPFAM" id="SSF53254">
    <property type="entry name" value="Phosphoglycerate mutase-like"/>
    <property type="match status" value="1"/>
</dbReference>
<dbReference type="GO" id="GO:0045820">
    <property type="term" value="P:negative regulation of glycolytic process"/>
    <property type="evidence" value="ECO:0007669"/>
    <property type="project" value="TreeGrafter"/>
</dbReference>
<dbReference type="InterPro" id="IPR013078">
    <property type="entry name" value="His_Pase_superF_clade-1"/>
</dbReference>
<dbReference type="PANTHER" id="PTHR46517:SF1">
    <property type="entry name" value="FRUCTOSE-2,6-BISPHOSPHATASE TIGAR"/>
    <property type="match status" value="1"/>
</dbReference>
<feature type="active site" description="Proton donor/acceptor" evidence="2">
    <location>
        <position position="92"/>
    </location>
</feature>
<dbReference type="SMART" id="SM00855">
    <property type="entry name" value="PGAM"/>
    <property type="match status" value="1"/>
</dbReference>